<dbReference type="Proteomes" id="UP000192582">
    <property type="component" value="Unassembled WGS sequence"/>
</dbReference>
<proteinExistence type="predicted"/>
<sequence length="668" mass="71291">MTSGPGTSEPLHRLPVRLLGDMISPRALERILQDGAGARGVTLDTLDARALEDILKKEVFKRLQLSVPAALAKRRVSDVISELLTAAPAAPTPNAGGQQLALLEEGARRFTLYFDWPETQRLRGVLGVARQQDQAGQDIAPLIREGQDLIALMERRLQEGLVIQSQDLAELQAAFRRVQGMGGKDVRRLETLISQIEDAQKQGMLLPAEVDRARTITFNLRRTLESSVVQPLTPGGEAPVLDPDAQARVLALEQEHAARQLADVGREFEPLLRARPDLDAQYQALKGQQAAGTLKAEAVAGWRKDLEQIRTGLVQAQQGELNALEARLAALGGSPAAADARVELDVARLTLTGGGLATDELRDLTNTLAALEAGPAQAARLLERQRELTEVERAARDVPGAAADLAPQLAAAREALLRGDDVNVDALWAVLERRMGEAAQQREDFDARADHVISEYDTVRHLAGETIRSLGRLADALRAQRRLGPMSVEARERYAHTLTDAEGLLAEARAEYQAAQEVTASFGEDALSGLLDVFDFGGDAGGAGGGLFGDLGGPETAPAAPSAPASPSADVPTFSGTAPALTLPDDTWLTRGGRITAGSATNMAAQEVAGLLDLALNMGVRTVRLEDERGAWAARQDGLGAWRLAHGPNLQTIEDRLGGWLTTGEFGG</sequence>
<accession>A0A1W1VSM9</accession>
<dbReference type="EMBL" id="FWWU01000009">
    <property type="protein sequence ID" value="SMB95884.1"/>
    <property type="molecule type" value="Genomic_DNA"/>
</dbReference>
<reference evidence="3 4" key="1">
    <citation type="submission" date="2017-04" db="EMBL/GenBank/DDBJ databases">
        <authorList>
            <person name="Afonso C.L."/>
            <person name="Miller P.J."/>
            <person name="Scott M.A."/>
            <person name="Spackman E."/>
            <person name="Goraichik I."/>
            <person name="Dimitrov K.M."/>
            <person name="Suarez D.L."/>
            <person name="Swayne D.E."/>
        </authorList>
    </citation>
    <scope>NUCLEOTIDE SEQUENCE [LARGE SCALE GENOMIC DNA]</scope>
    <source>
        <strain evidence="3 4">KR-140</strain>
    </source>
</reference>
<feature type="region of interest" description="Disordered" evidence="2">
    <location>
        <begin position="547"/>
        <end position="572"/>
    </location>
</feature>
<dbReference type="RefSeq" id="WP_084050466.1">
    <property type="nucleotide sequence ID" value="NZ_FWWU01000009.1"/>
</dbReference>
<organism evidence="3 4">
    <name type="scientific">Deinococcus hopiensis KR-140</name>
    <dbReference type="NCBI Taxonomy" id="695939"/>
    <lineage>
        <taxon>Bacteria</taxon>
        <taxon>Thermotogati</taxon>
        <taxon>Deinococcota</taxon>
        <taxon>Deinococci</taxon>
        <taxon>Deinococcales</taxon>
        <taxon>Deinococcaceae</taxon>
        <taxon>Deinococcus</taxon>
    </lineage>
</organism>
<feature type="compositionally biased region" description="Low complexity" evidence="2">
    <location>
        <begin position="557"/>
        <end position="569"/>
    </location>
</feature>
<protein>
    <submittedName>
        <fullName evidence="3">Uncharacterized protein</fullName>
    </submittedName>
</protein>
<evidence type="ECO:0000313" key="4">
    <source>
        <dbReference type="Proteomes" id="UP000192582"/>
    </source>
</evidence>
<dbReference type="STRING" id="695939.SAMN00790413_03048"/>
<dbReference type="OrthoDB" id="52635at2"/>
<gene>
    <name evidence="3" type="ORF">SAMN00790413_03048</name>
</gene>
<dbReference type="AlphaFoldDB" id="A0A1W1VSM9"/>
<evidence type="ECO:0000256" key="2">
    <source>
        <dbReference type="SAM" id="MobiDB-lite"/>
    </source>
</evidence>
<keyword evidence="4" id="KW-1185">Reference proteome</keyword>
<evidence type="ECO:0000313" key="3">
    <source>
        <dbReference type="EMBL" id="SMB95884.1"/>
    </source>
</evidence>
<keyword evidence="1" id="KW-0175">Coiled coil</keyword>
<evidence type="ECO:0000256" key="1">
    <source>
        <dbReference type="SAM" id="Coils"/>
    </source>
</evidence>
<feature type="coiled-coil region" evidence="1">
    <location>
        <begin position="491"/>
        <end position="518"/>
    </location>
</feature>
<name>A0A1W1VSM9_9DEIO</name>